<evidence type="ECO:0000313" key="8">
    <source>
        <dbReference type="Proteomes" id="UP000703590"/>
    </source>
</evidence>
<name>A0ABS2WNW3_9BACT</name>
<evidence type="ECO:0000256" key="5">
    <source>
        <dbReference type="ARBA" id="ARBA00023002"/>
    </source>
</evidence>
<evidence type="ECO:0000256" key="1">
    <source>
        <dbReference type="ARBA" id="ARBA00001974"/>
    </source>
</evidence>
<dbReference type="SUPFAM" id="SSF51905">
    <property type="entry name" value="FAD/NAD(P)-binding domain"/>
    <property type="match status" value="2"/>
</dbReference>
<dbReference type="InterPro" id="IPR023753">
    <property type="entry name" value="FAD/NAD-binding_dom"/>
</dbReference>
<dbReference type="PANTHER" id="PTHR42913:SF3">
    <property type="entry name" value="64 KDA MITOCHONDRIAL NADH DEHYDROGENASE (EUROFUNG)"/>
    <property type="match status" value="1"/>
</dbReference>
<reference evidence="7 8" key="1">
    <citation type="submission" date="2021-02" db="EMBL/GenBank/DDBJ databases">
        <title>Sulfurospirillum tamanensis sp. nov.</title>
        <authorList>
            <person name="Frolova A."/>
            <person name="Merkel A."/>
            <person name="Slobodkin A."/>
        </authorList>
    </citation>
    <scope>NUCLEOTIDE SEQUENCE [LARGE SCALE GENOMIC DNA]</scope>
    <source>
        <strain evidence="7 8">T05b</strain>
    </source>
</reference>
<feature type="domain" description="FAD/NAD(P)-binding" evidence="6">
    <location>
        <begin position="4"/>
        <end position="303"/>
    </location>
</feature>
<keyword evidence="8" id="KW-1185">Reference proteome</keyword>
<evidence type="ECO:0000256" key="3">
    <source>
        <dbReference type="ARBA" id="ARBA00022630"/>
    </source>
</evidence>
<dbReference type="PRINTS" id="PR00368">
    <property type="entry name" value="FADPNR"/>
</dbReference>
<dbReference type="Gene3D" id="3.50.50.100">
    <property type="match status" value="1"/>
</dbReference>
<comment type="caution">
    <text evidence="7">The sequence shown here is derived from an EMBL/GenBank/DDBJ whole genome shotgun (WGS) entry which is preliminary data.</text>
</comment>
<evidence type="ECO:0000313" key="7">
    <source>
        <dbReference type="EMBL" id="MBN2963376.1"/>
    </source>
</evidence>
<dbReference type="EMBL" id="JAFHKK010000002">
    <property type="protein sequence ID" value="MBN2963376.1"/>
    <property type="molecule type" value="Genomic_DNA"/>
</dbReference>
<dbReference type="PRINTS" id="PR00469">
    <property type="entry name" value="PNDRDTASEII"/>
</dbReference>
<protein>
    <submittedName>
        <fullName evidence="7">FAD-dependent oxidoreductase</fullName>
    </submittedName>
</protein>
<organism evidence="7 8">
    <name type="scientific">Sulfurospirillum tamanense</name>
    <dbReference type="NCBI Taxonomy" id="2813362"/>
    <lineage>
        <taxon>Bacteria</taxon>
        <taxon>Pseudomonadati</taxon>
        <taxon>Campylobacterota</taxon>
        <taxon>Epsilonproteobacteria</taxon>
        <taxon>Campylobacterales</taxon>
        <taxon>Sulfurospirillaceae</taxon>
        <taxon>Sulfurospirillum</taxon>
    </lineage>
</organism>
<keyword evidence="4" id="KW-0274">FAD</keyword>
<reference evidence="7 8" key="3">
    <citation type="submission" date="2021-02" db="EMBL/GenBank/DDBJ databases">
        <authorList>
            <person name="Merkel A.Y."/>
        </authorList>
    </citation>
    <scope>NUCLEOTIDE SEQUENCE [LARGE SCALE GENOMIC DNA]</scope>
    <source>
        <strain evidence="7 8">T05b</strain>
    </source>
</reference>
<evidence type="ECO:0000256" key="2">
    <source>
        <dbReference type="ARBA" id="ARBA00005272"/>
    </source>
</evidence>
<evidence type="ECO:0000259" key="6">
    <source>
        <dbReference type="Pfam" id="PF07992"/>
    </source>
</evidence>
<dbReference type="PANTHER" id="PTHR42913">
    <property type="entry name" value="APOPTOSIS-INDUCING FACTOR 1"/>
    <property type="match status" value="1"/>
</dbReference>
<evidence type="ECO:0000256" key="4">
    <source>
        <dbReference type="ARBA" id="ARBA00022827"/>
    </source>
</evidence>
<dbReference type="Proteomes" id="UP000703590">
    <property type="component" value="Unassembled WGS sequence"/>
</dbReference>
<keyword evidence="3" id="KW-0285">Flavoprotein</keyword>
<dbReference type="RefSeq" id="WP_205457819.1">
    <property type="nucleotide sequence ID" value="NZ_JAFHKK010000002.1"/>
</dbReference>
<accession>A0ABS2WNW3</accession>
<proteinExistence type="inferred from homology"/>
<gene>
    <name evidence="7" type="ORF">JWV37_01155</name>
</gene>
<reference evidence="8" key="2">
    <citation type="submission" date="2021-02" db="EMBL/GenBank/DDBJ databases">
        <title>Sulfurospirillum tamanensis sp. nov.</title>
        <authorList>
            <person name="Merkel A.Y."/>
        </authorList>
    </citation>
    <scope>NUCLEOTIDE SEQUENCE [LARGE SCALE GENOMIC DNA]</scope>
    <source>
        <strain evidence="8">T05b</strain>
    </source>
</reference>
<dbReference type="InterPro" id="IPR051169">
    <property type="entry name" value="NADH-Q_oxidoreductase"/>
</dbReference>
<dbReference type="InterPro" id="IPR036188">
    <property type="entry name" value="FAD/NAD-bd_sf"/>
</dbReference>
<comment type="similarity">
    <text evidence="2">Belongs to the NADH dehydrogenase family.</text>
</comment>
<comment type="cofactor">
    <cofactor evidence="1">
        <name>FAD</name>
        <dbReference type="ChEBI" id="CHEBI:57692"/>
    </cofactor>
</comment>
<dbReference type="Pfam" id="PF07992">
    <property type="entry name" value="Pyr_redox_2"/>
    <property type="match status" value="1"/>
</dbReference>
<sequence length="368" mass="40480">MQHSLVIIGGGYAGTTLVFQLARTPNLRITLIDASPVHLVQAKLHRYLAGDLPFEEVAYDLGRFCTKYGADFVQERVTHVDPLTKHVYTENETFSYDTLVVATGCTSFFPKQIENIHAHTIDVKLPSHLQEAKKRTEALFEDKEHEHTIAIIGGGLSGAEIALELAQKAKRFPHVHIALVEQKPTPLPGMDAHLTKAALKACETLRIKRYHGAFVTAVNDRILRLSDEREVPFSLALFVIGVSPTLPTFTPALPLTPHGLVETDAHYRVRGLESIFALGDIVCSYDANGNQNLPTAQVAKQQAKHVAKTLKALLAKRALPRPKPVINKGVLVDLGGKNAAGLSFGVPLWGKPAYLVKRLVCRLHTRIF</sequence>
<keyword evidence="5" id="KW-0560">Oxidoreductase</keyword>